<evidence type="ECO:0000313" key="2">
    <source>
        <dbReference type="Proteomes" id="UP001500235"/>
    </source>
</evidence>
<accession>A0ABP7T0M1</accession>
<proteinExistence type="predicted"/>
<protein>
    <submittedName>
        <fullName evidence="1">Uncharacterized protein</fullName>
    </submittedName>
</protein>
<dbReference type="Proteomes" id="UP001500235">
    <property type="component" value="Unassembled WGS sequence"/>
</dbReference>
<organism evidence="1 2">
    <name type="scientific">Sphingomonas swuensis</name>
    <dbReference type="NCBI Taxonomy" id="977800"/>
    <lineage>
        <taxon>Bacteria</taxon>
        <taxon>Pseudomonadati</taxon>
        <taxon>Pseudomonadota</taxon>
        <taxon>Alphaproteobacteria</taxon>
        <taxon>Sphingomonadales</taxon>
        <taxon>Sphingomonadaceae</taxon>
        <taxon>Sphingomonas</taxon>
    </lineage>
</organism>
<sequence>MLGGAALIAVPASAAELSIWAVPGLYGFENTACKPREGRATAMIAKPLCPVLEGKGQVIAAQQFVASMKRNFPKVVEKFAAQLPNDATPRAKLSSGLIASLRLTRATIWTVNKGTSVDGFLPVTLTLDITNPATGEVVFTRTRSETGEGTFLAATAETEIAASLPAKLSTMIESLVASAARDWHPERQVATVIGRAGDAWVVDRGRANGLRTHDSIGADGRVTFAGPNFAIVQPTLGEYKVGQTLERTSAAPAAVLARPSVLTAIVQVPEGYSPTYLAQTFEDALGAKASLSPMPVNPGFADLRRYAVGEAQMSSSDDRPLPDYVAAVSIVHLPSGRIASNIPGVSIERHAAAVFVSLIDRTGRVVHSVQGMGRIQDEVSRDMRFSAEQRRETVIRNALLDAAAKLATFKPKNLELSVAVDGKSISIVDPQGALPLGQEVTVLRSAGRVGSVDRVYFPVGRLRTSEIMPGGVSARPDDVEPAALRKGDLVNVEYTGSGLAWRRTVGRCLEALIPRLDDRGSNPVPVASSAADAFFSANYAAPVRRWDVPPALSDLKADFANWSRFVPAGTFTADRCYVPVIAVTPDAKTRGYSLLAGYTLFEGATKITGSGLQANLTPTLIPPGTPADQAKAILDQDVALALLPLMERAAKSLNSAR</sequence>
<dbReference type="EMBL" id="BAABBQ010000001">
    <property type="protein sequence ID" value="GAA4019329.1"/>
    <property type="molecule type" value="Genomic_DNA"/>
</dbReference>
<reference evidence="2" key="1">
    <citation type="journal article" date="2019" name="Int. J. Syst. Evol. Microbiol.">
        <title>The Global Catalogue of Microorganisms (GCM) 10K type strain sequencing project: providing services to taxonomists for standard genome sequencing and annotation.</title>
        <authorList>
            <consortium name="The Broad Institute Genomics Platform"/>
            <consortium name="The Broad Institute Genome Sequencing Center for Infectious Disease"/>
            <person name="Wu L."/>
            <person name="Ma J."/>
        </authorList>
    </citation>
    <scope>NUCLEOTIDE SEQUENCE [LARGE SCALE GENOMIC DNA]</scope>
    <source>
        <strain evidence="2">JCM 17563</strain>
    </source>
</reference>
<gene>
    <name evidence="1" type="ORF">GCM10022280_18930</name>
</gene>
<evidence type="ECO:0000313" key="1">
    <source>
        <dbReference type="EMBL" id="GAA4019329.1"/>
    </source>
</evidence>
<comment type="caution">
    <text evidence="1">The sequence shown here is derived from an EMBL/GenBank/DDBJ whole genome shotgun (WGS) entry which is preliminary data.</text>
</comment>
<name>A0ABP7T0M1_9SPHN</name>
<keyword evidence="2" id="KW-1185">Reference proteome</keyword>